<feature type="coiled-coil region" evidence="1">
    <location>
        <begin position="381"/>
        <end position="439"/>
    </location>
</feature>
<dbReference type="OrthoDB" id="685795at2759"/>
<gene>
    <name evidence="3" type="ORF">HU200_012752</name>
</gene>
<evidence type="ECO:0000256" key="1">
    <source>
        <dbReference type="SAM" id="Coils"/>
    </source>
</evidence>
<accession>A0A835FFQ8</accession>
<dbReference type="Proteomes" id="UP000636709">
    <property type="component" value="Unassembled WGS sequence"/>
</dbReference>
<dbReference type="PANTHER" id="PTHR45287">
    <property type="entry name" value="OS03G0691500 PROTEIN"/>
    <property type="match status" value="1"/>
</dbReference>
<evidence type="ECO:0000313" key="3">
    <source>
        <dbReference type="EMBL" id="KAF8748985.1"/>
    </source>
</evidence>
<dbReference type="EMBL" id="JACEFO010001056">
    <property type="protein sequence ID" value="KAF8748985.1"/>
    <property type="molecule type" value="Genomic_DNA"/>
</dbReference>
<proteinExistence type="predicted"/>
<name>A0A835FFQ8_9POAL</name>
<sequence length="668" mass="75732">MDRSTQREGREEAPPPDLASSSAVHTAREEAPSGYSSTRWQATAPPPPPPLQSPRTGGCAEMEEMSKELDDLRAEVEALAGQLRAKSDLADGLKRANADQAARLRDARAEAERHAAEAAARGEEAAAAGERCGQLEARLAEKEQALRHLCGVHEALKGTLREKTEGLEADKRGLLAALEDAEARQAEQEAALRARDGEVARLRGLLSEKERRCGEAEKRAAAPREVLMRDDMLVKLEEEKAAVEGKLKWKAEQFRHLEEALKKVQDDFRTAKREWGSDRSTLVDRIGTLEVDLDSKTRIAEDFRSRLEMCSQALAHEEGRRKRVEAEMSELRSMYGNVISEYEEAKSMVESLTANRDGEIASLRSSLAEKVTLLKEMGYSEAHLEQENEDLRSMLKEYQEAQIDGADAVVSLKDLREKFRALEQTHRSCTEKLRNKEAEWRMQMEKLGDDLDGCLSQLESKDTLIRELRNELLCSFKSLELQTVENWEALIINAVVQSKFCESCSYVCTVKLNMERQYETIEKEMLLSESSWKKRNSTIVQSQAEQKLQSELDTYKEMLENTSRDVHCLKDEVSEKENNLQEKLREALGALDEANCALADRKNELSQLEINLQQQRQAIEHLEKLKVELQCELKGYMDNNNILKRDLDAALVAKIEAEECLDTRRYSY</sequence>
<dbReference type="SUPFAM" id="SSF57997">
    <property type="entry name" value="Tropomyosin"/>
    <property type="match status" value="1"/>
</dbReference>
<dbReference type="PANTHER" id="PTHR45287:SF4">
    <property type="entry name" value="OS03G0691500 PROTEIN"/>
    <property type="match status" value="1"/>
</dbReference>
<dbReference type="AlphaFoldDB" id="A0A835FFQ8"/>
<feature type="compositionally biased region" description="Basic and acidic residues" evidence="2">
    <location>
        <begin position="1"/>
        <end position="13"/>
    </location>
</feature>
<comment type="caution">
    <text evidence="3">The sequence shown here is derived from an EMBL/GenBank/DDBJ whole genome shotgun (WGS) entry which is preliminary data.</text>
</comment>
<protein>
    <submittedName>
        <fullName evidence="3">Uncharacterized protein</fullName>
    </submittedName>
</protein>
<dbReference type="InterPro" id="IPR040262">
    <property type="entry name" value="At4g38062-like"/>
</dbReference>
<keyword evidence="4" id="KW-1185">Reference proteome</keyword>
<evidence type="ECO:0000313" key="4">
    <source>
        <dbReference type="Proteomes" id="UP000636709"/>
    </source>
</evidence>
<organism evidence="3 4">
    <name type="scientific">Digitaria exilis</name>
    <dbReference type="NCBI Taxonomy" id="1010633"/>
    <lineage>
        <taxon>Eukaryota</taxon>
        <taxon>Viridiplantae</taxon>
        <taxon>Streptophyta</taxon>
        <taxon>Embryophyta</taxon>
        <taxon>Tracheophyta</taxon>
        <taxon>Spermatophyta</taxon>
        <taxon>Magnoliopsida</taxon>
        <taxon>Liliopsida</taxon>
        <taxon>Poales</taxon>
        <taxon>Poaceae</taxon>
        <taxon>PACMAD clade</taxon>
        <taxon>Panicoideae</taxon>
        <taxon>Panicodae</taxon>
        <taxon>Paniceae</taxon>
        <taxon>Anthephorinae</taxon>
        <taxon>Digitaria</taxon>
    </lineage>
</organism>
<reference evidence="3" key="1">
    <citation type="submission" date="2020-07" db="EMBL/GenBank/DDBJ databases">
        <title>Genome sequence and genetic diversity analysis of an under-domesticated orphan crop, white fonio (Digitaria exilis).</title>
        <authorList>
            <person name="Bennetzen J.L."/>
            <person name="Chen S."/>
            <person name="Ma X."/>
            <person name="Wang X."/>
            <person name="Yssel A.E.J."/>
            <person name="Chaluvadi S.R."/>
            <person name="Johnson M."/>
            <person name="Gangashetty P."/>
            <person name="Hamidou F."/>
            <person name="Sanogo M.D."/>
            <person name="Zwaenepoel A."/>
            <person name="Wallace J."/>
            <person name="Van De Peer Y."/>
            <person name="Van Deynze A."/>
        </authorList>
    </citation>
    <scope>NUCLEOTIDE SEQUENCE</scope>
    <source>
        <tissue evidence="3">Leaves</tissue>
    </source>
</reference>
<keyword evidence="1" id="KW-0175">Coiled coil</keyword>
<feature type="region of interest" description="Disordered" evidence="2">
    <location>
        <begin position="1"/>
        <end position="69"/>
    </location>
</feature>
<feature type="coiled-coil region" evidence="1">
    <location>
        <begin position="541"/>
        <end position="646"/>
    </location>
</feature>
<evidence type="ECO:0000256" key="2">
    <source>
        <dbReference type="SAM" id="MobiDB-lite"/>
    </source>
</evidence>